<feature type="domain" description="DUF7064" evidence="1">
    <location>
        <begin position="159"/>
        <end position="282"/>
    </location>
</feature>
<reference evidence="2" key="1">
    <citation type="journal article" date="2022" name="Int. J. Syst. Evol. Microbiol.">
        <title>Pseudomonas aegrilactucae sp. nov. and Pseudomonas morbosilactucae sp. nov., pathogens causing bacterial rot of lettuce in Japan.</title>
        <authorList>
            <person name="Sawada H."/>
            <person name="Fujikawa T."/>
            <person name="Satou M."/>
        </authorList>
    </citation>
    <scope>NUCLEOTIDE SEQUENCE</scope>
    <source>
        <strain evidence="2">0166_1</strain>
    </source>
</reference>
<dbReference type="KEGG" id="sbae:DSM104329_04204"/>
<dbReference type="EMBL" id="CP087164">
    <property type="protein sequence ID" value="UGS37783.1"/>
    <property type="molecule type" value="Genomic_DNA"/>
</dbReference>
<dbReference type="AlphaFoldDB" id="A0A9E7C2U5"/>
<name>A0A9E7C2U5_9ACTN</name>
<dbReference type="InterPro" id="IPR055492">
    <property type="entry name" value="DUF7064"/>
</dbReference>
<keyword evidence="3" id="KW-1185">Reference proteome</keyword>
<dbReference type="Pfam" id="PF23212">
    <property type="entry name" value="DUF7064"/>
    <property type="match status" value="1"/>
</dbReference>
<sequence>MTIDAGLETPRPPAGRGFSDAITFAFGDEAADVYGLARVGLADGAGSGLGVLFAGRSTAAARAEGGVAVSGDGWEGVAAGGVTTATAEPLQRWTVAFDADADGAFALEFTALGLPAEIEGGGMTGYEQLCRVSGTARVAGRSVAIDCLGQRGHSWGSPDWDRMSMARTVGAWLDPALAVVISAIRPSKASDHAHDDVRAVVLEGSPPAPVAVGEPRLSTAFDADGHQRRAGWELWPDDEEGYARRGAGEVLCGTSLDLGRLRLDCAFFRFRMDGREGVGRYDVLRRT</sequence>
<accession>A0A9E7C2U5</accession>
<dbReference type="RefSeq" id="WP_259311827.1">
    <property type="nucleotide sequence ID" value="NZ_CP087164.1"/>
</dbReference>
<organism evidence="2 3">
    <name type="scientific">Capillimicrobium parvum</name>
    <dbReference type="NCBI Taxonomy" id="2884022"/>
    <lineage>
        <taxon>Bacteria</taxon>
        <taxon>Bacillati</taxon>
        <taxon>Actinomycetota</taxon>
        <taxon>Thermoleophilia</taxon>
        <taxon>Solirubrobacterales</taxon>
        <taxon>Capillimicrobiaceae</taxon>
        <taxon>Capillimicrobium</taxon>
    </lineage>
</organism>
<protein>
    <recommendedName>
        <fullName evidence="1">DUF7064 domain-containing protein</fullName>
    </recommendedName>
</protein>
<evidence type="ECO:0000313" key="3">
    <source>
        <dbReference type="Proteomes" id="UP001162834"/>
    </source>
</evidence>
<evidence type="ECO:0000313" key="2">
    <source>
        <dbReference type="EMBL" id="UGS37783.1"/>
    </source>
</evidence>
<dbReference type="Proteomes" id="UP001162834">
    <property type="component" value="Chromosome"/>
</dbReference>
<gene>
    <name evidence="2" type="ORF">DSM104329_04204</name>
</gene>
<proteinExistence type="predicted"/>
<evidence type="ECO:0000259" key="1">
    <source>
        <dbReference type="Pfam" id="PF23212"/>
    </source>
</evidence>